<dbReference type="Pfam" id="PF03372">
    <property type="entry name" value="Exo_endo_phos"/>
    <property type="match status" value="1"/>
</dbReference>
<keyword evidence="2" id="KW-0540">Nuclease</keyword>
<dbReference type="InterPro" id="IPR036691">
    <property type="entry name" value="Endo/exonu/phosph_ase_sf"/>
</dbReference>
<dbReference type="EMBL" id="JAGSMN010001563">
    <property type="protein sequence ID" value="MBR7678554.1"/>
    <property type="molecule type" value="Genomic_DNA"/>
</dbReference>
<feature type="domain" description="Endonuclease/exonuclease/phosphatase" evidence="1">
    <location>
        <begin position="15"/>
        <end position="166"/>
    </location>
</feature>
<dbReference type="Gene3D" id="3.60.10.10">
    <property type="entry name" value="Endonuclease/exonuclease/phosphatase"/>
    <property type="match status" value="1"/>
</dbReference>
<evidence type="ECO:0000313" key="2">
    <source>
        <dbReference type="EMBL" id="MBR7678554.1"/>
    </source>
</evidence>
<dbReference type="AlphaFoldDB" id="A0A8T4JAE7"/>
<keyword evidence="3" id="KW-1185">Reference proteome</keyword>
<feature type="non-terminal residue" evidence="2">
    <location>
        <position position="1"/>
    </location>
</feature>
<dbReference type="InterPro" id="IPR005135">
    <property type="entry name" value="Endo/exonuclease/phosphatase"/>
</dbReference>
<gene>
    <name evidence="2" type="ORF">KDA82_37445</name>
</gene>
<accession>A0A8T4JAE7</accession>
<organism evidence="2 3">
    <name type="scientific">Streptomyces daliensis</name>
    <dbReference type="NCBI Taxonomy" id="299421"/>
    <lineage>
        <taxon>Bacteria</taxon>
        <taxon>Bacillati</taxon>
        <taxon>Actinomycetota</taxon>
        <taxon>Actinomycetes</taxon>
        <taxon>Kitasatosporales</taxon>
        <taxon>Streptomycetaceae</taxon>
        <taxon>Streptomyces</taxon>
    </lineage>
</organism>
<dbReference type="Proteomes" id="UP000675554">
    <property type="component" value="Unassembled WGS sequence"/>
</dbReference>
<evidence type="ECO:0000259" key="1">
    <source>
        <dbReference type="Pfam" id="PF03372"/>
    </source>
</evidence>
<evidence type="ECO:0000313" key="3">
    <source>
        <dbReference type="Proteomes" id="UP000675554"/>
    </source>
</evidence>
<keyword evidence="2" id="KW-0255">Endonuclease</keyword>
<reference evidence="2" key="1">
    <citation type="submission" date="2021-04" db="EMBL/GenBank/DDBJ databases">
        <title>Sequencing of actinobacteria type strains.</title>
        <authorList>
            <person name="Nguyen G.-S."/>
            <person name="Wentzel A."/>
        </authorList>
    </citation>
    <scope>NUCLEOTIDE SEQUENCE</scope>
    <source>
        <strain evidence="2">DSM 42095</strain>
    </source>
</reference>
<sequence>RTEEVRKAYPYRVIVPGRTSEGSALLSVYPLRGESSVDSRMAMPGAVADVHGRSVRFQVAHPVPPKPDSMVTWREELGRLREYAAAHAGEPTIVAGDFNASQDHAAFRDLLDTGLQDAARQTGLSRTPTWPRPAAPPLGAQIDHILLGKRLVATETSFLDFPGTDHRALIADVKLY</sequence>
<dbReference type="SUPFAM" id="SSF56219">
    <property type="entry name" value="DNase I-like"/>
    <property type="match status" value="1"/>
</dbReference>
<dbReference type="GO" id="GO:0004519">
    <property type="term" value="F:endonuclease activity"/>
    <property type="evidence" value="ECO:0007669"/>
    <property type="project" value="UniProtKB-KW"/>
</dbReference>
<comment type="caution">
    <text evidence="2">The sequence shown here is derived from an EMBL/GenBank/DDBJ whole genome shotgun (WGS) entry which is preliminary data.</text>
</comment>
<proteinExistence type="predicted"/>
<name>A0A8T4JAE7_9ACTN</name>
<protein>
    <submittedName>
        <fullName evidence="2">Endonuclease/exonuclease/phosphatase family protein</fullName>
    </submittedName>
</protein>
<keyword evidence="2" id="KW-0378">Hydrolase</keyword>